<evidence type="ECO:0000256" key="5">
    <source>
        <dbReference type="ARBA" id="ARBA00022827"/>
    </source>
</evidence>
<dbReference type="Gene3D" id="3.50.50.60">
    <property type="entry name" value="FAD/NAD(P)-binding domain"/>
    <property type="match status" value="1"/>
</dbReference>
<keyword evidence="5 10" id="KW-0274">FAD</keyword>
<name>A0ABU6XLH2_9FABA</name>
<keyword evidence="7 10" id="KW-0560">Oxidoreductase</keyword>
<keyword evidence="10" id="KW-0503">Monooxygenase</keyword>
<dbReference type="Pfam" id="PF00743">
    <property type="entry name" value="FMO-like"/>
    <property type="match status" value="1"/>
</dbReference>
<dbReference type="Proteomes" id="UP001341840">
    <property type="component" value="Unassembled WGS sequence"/>
</dbReference>
<evidence type="ECO:0000256" key="6">
    <source>
        <dbReference type="ARBA" id="ARBA00022857"/>
    </source>
</evidence>
<sequence>MHMIVGKEFCQSLMPYPPSAPTFLSKPYFLQYIDKYVKCFEISPRYCRMVESAEYDEGKKVWRIEAKRRVQEECVEKTVVEVYRAKYVVKATGENSEGYISNVVGLETFNGQILHSKYFKNGSIFTKGYYKYVLNEDGMPKNEFPKHWKGDNGLYCAGLARRG</sequence>
<comment type="caution">
    <text evidence="11">The sequence shown here is derived from an EMBL/GenBank/DDBJ whole genome shotgun (WGS) entry which is preliminary data.</text>
</comment>
<keyword evidence="8" id="KW-0073">Auxin biosynthesis</keyword>
<evidence type="ECO:0000256" key="2">
    <source>
        <dbReference type="ARBA" id="ARBA00004814"/>
    </source>
</evidence>
<evidence type="ECO:0000256" key="3">
    <source>
        <dbReference type="ARBA" id="ARBA00009183"/>
    </source>
</evidence>
<gene>
    <name evidence="11" type="ORF">PIB30_068872</name>
</gene>
<keyword evidence="12" id="KW-1185">Reference proteome</keyword>
<dbReference type="PANTHER" id="PTHR43539">
    <property type="entry name" value="FLAVIN-BINDING MONOOXYGENASE-LIKE PROTEIN (AFU_ORTHOLOGUE AFUA_4G09220)"/>
    <property type="match status" value="1"/>
</dbReference>
<evidence type="ECO:0000256" key="1">
    <source>
        <dbReference type="ARBA" id="ARBA00001974"/>
    </source>
</evidence>
<comment type="pathway">
    <text evidence="2">Plant hormone metabolism; auxin biosynthesis.</text>
</comment>
<evidence type="ECO:0000256" key="7">
    <source>
        <dbReference type="ARBA" id="ARBA00023002"/>
    </source>
</evidence>
<evidence type="ECO:0000256" key="8">
    <source>
        <dbReference type="ARBA" id="ARBA00023070"/>
    </source>
</evidence>
<evidence type="ECO:0000256" key="9">
    <source>
        <dbReference type="ARBA" id="ARBA00047707"/>
    </source>
</evidence>
<comment type="cofactor">
    <cofactor evidence="1 10">
        <name>FAD</name>
        <dbReference type="ChEBI" id="CHEBI:57692"/>
    </cofactor>
</comment>
<dbReference type="InterPro" id="IPR050982">
    <property type="entry name" value="Auxin_biosynth/cation_transpt"/>
</dbReference>
<comment type="catalytic activity">
    <reaction evidence="9">
        <text>indole-3-pyruvate + NADPH + O2 + H(+) = (indol-3-yl)acetate + CO2 + NADP(+) + H2O</text>
        <dbReference type="Rhea" id="RHEA:34331"/>
        <dbReference type="ChEBI" id="CHEBI:15377"/>
        <dbReference type="ChEBI" id="CHEBI:15378"/>
        <dbReference type="ChEBI" id="CHEBI:15379"/>
        <dbReference type="ChEBI" id="CHEBI:16526"/>
        <dbReference type="ChEBI" id="CHEBI:17640"/>
        <dbReference type="ChEBI" id="CHEBI:30854"/>
        <dbReference type="ChEBI" id="CHEBI:57783"/>
        <dbReference type="ChEBI" id="CHEBI:58349"/>
        <dbReference type="EC" id="1.14.13.168"/>
    </reaction>
</comment>
<organism evidence="11 12">
    <name type="scientific">Stylosanthes scabra</name>
    <dbReference type="NCBI Taxonomy" id="79078"/>
    <lineage>
        <taxon>Eukaryota</taxon>
        <taxon>Viridiplantae</taxon>
        <taxon>Streptophyta</taxon>
        <taxon>Embryophyta</taxon>
        <taxon>Tracheophyta</taxon>
        <taxon>Spermatophyta</taxon>
        <taxon>Magnoliopsida</taxon>
        <taxon>eudicotyledons</taxon>
        <taxon>Gunneridae</taxon>
        <taxon>Pentapetalae</taxon>
        <taxon>rosids</taxon>
        <taxon>fabids</taxon>
        <taxon>Fabales</taxon>
        <taxon>Fabaceae</taxon>
        <taxon>Papilionoideae</taxon>
        <taxon>50 kb inversion clade</taxon>
        <taxon>dalbergioids sensu lato</taxon>
        <taxon>Dalbergieae</taxon>
        <taxon>Pterocarpus clade</taxon>
        <taxon>Stylosanthes</taxon>
    </lineage>
</organism>
<protein>
    <recommendedName>
        <fullName evidence="10">Flavin-containing monooxygenase</fullName>
        <ecNumber evidence="10">1.-.-.-</ecNumber>
    </recommendedName>
</protein>
<evidence type="ECO:0000256" key="10">
    <source>
        <dbReference type="RuleBase" id="RU361177"/>
    </source>
</evidence>
<dbReference type="EC" id="1.-.-.-" evidence="10"/>
<dbReference type="SUPFAM" id="SSF51905">
    <property type="entry name" value="FAD/NAD(P)-binding domain"/>
    <property type="match status" value="1"/>
</dbReference>
<evidence type="ECO:0000313" key="12">
    <source>
        <dbReference type="Proteomes" id="UP001341840"/>
    </source>
</evidence>
<reference evidence="11 12" key="1">
    <citation type="journal article" date="2023" name="Plants (Basel)">
        <title>Bridging the Gap: Combining Genomics and Transcriptomics Approaches to Understand Stylosanthes scabra, an Orphan Legume from the Brazilian Caatinga.</title>
        <authorList>
            <person name="Ferreira-Neto J.R.C."/>
            <person name="da Silva M.D."/>
            <person name="Binneck E."/>
            <person name="de Melo N.F."/>
            <person name="da Silva R.H."/>
            <person name="de Melo A.L.T.M."/>
            <person name="Pandolfi V."/>
            <person name="Bustamante F.O."/>
            <person name="Brasileiro-Vidal A.C."/>
            <person name="Benko-Iseppon A.M."/>
        </authorList>
    </citation>
    <scope>NUCLEOTIDE SEQUENCE [LARGE SCALE GENOMIC DNA]</scope>
    <source>
        <tissue evidence="11">Leaves</tissue>
    </source>
</reference>
<keyword evidence="6" id="KW-0521">NADP</keyword>
<comment type="similarity">
    <text evidence="3 10">Belongs to the FMO family.</text>
</comment>
<dbReference type="InterPro" id="IPR020946">
    <property type="entry name" value="Flavin_mOase-like"/>
</dbReference>
<dbReference type="EMBL" id="JASCZI010212194">
    <property type="protein sequence ID" value="MED6198681.1"/>
    <property type="molecule type" value="Genomic_DNA"/>
</dbReference>
<accession>A0ABU6XLH2</accession>
<dbReference type="InterPro" id="IPR036188">
    <property type="entry name" value="FAD/NAD-bd_sf"/>
</dbReference>
<evidence type="ECO:0000256" key="4">
    <source>
        <dbReference type="ARBA" id="ARBA00022630"/>
    </source>
</evidence>
<evidence type="ECO:0000313" key="11">
    <source>
        <dbReference type="EMBL" id="MED6198681.1"/>
    </source>
</evidence>
<dbReference type="PANTHER" id="PTHR43539:SF77">
    <property type="entry name" value="DISULFIDE OXIDOREDUCTASE_MONOOXYGENASE_OXIDOREDUCTASE"/>
    <property type="match status" value="1"/>
</dbReference>
<keyword evidence="4 10" id="KW-0285">Flavoprotein</keyword>
<proteinExistence type="inferred from homology"/>